<feature type="region of interest" description="Disordered" evidence="1">
    <location>
        <begin position="51"/>
        <end position="71"/>
    </location>
</feature>
<dbReference type="InterPro" id="IPR006311">
    <property type="entry name" value="TAT_signal"/>
</dbReference>
<evidence type="ECO:0000313" key="3">
    <source>
        <dbReference type="Proteomes" id="UP000608522"/>
    </source>
</evidence>
<dbReference type="PROSITE" id="PS51318">
    <property type="entry name" value="TAT"/>
    <property type="match status" value="1"/>
</dbReference>
<name>A0ABQ3TGN9_9ACTN</name>
<sequence length="122" mass="12661">MAGLHTRTPTRTGTAAGSRTWRRRVVLTVAAAALATLAVAGACRAYGALAAQAAPRAPHSSTVRVPDHDGGSGRRLWSVFKHLWTNADGRRTPTVVSGTPPRGGTVVREGSRSLIPVTSGRG</sequence>
<proteinExistence type="predicted"/>
<organism evidence="2 3">
    <name type="scientific">Streptomyces spororaveus</name>
    <dbReference type="NCBI Taxonomy" id="284039"/>
    <lineage>
        <taxon>Bacteria</taxon>
        <taxon>Bacillati</taxon>
        <taxon>Actinomycetota</taxon>
        <taxon>Actinomycetes</taxon>
        <taxon>Kitasatosporales</taxon>
        <taxon>Streptomycetaceae</taxon>
        <taxon>Streptomyces</taxon>
    </lineage>
</organism>
<dbReference type="Proteomes" id="UP000608522">
    <property type="component" value="Unassembled WGS sequence"/>
</dbReference>
<dbReference type="RefSeq" id="WP_202201102.1">
    <property type="nucleotide sequence ID" value="NZ_BAAATO010000008.1"/>
</dbReference>
<dbReference type="EMBL" id="BNED01000005">
    <property type="protein sequence ID" value="GHI79551.1"/>
    <property type="molecule type" value="Genomic_DNA"/>
</dbReference>
<reference evidence="3" key="1">
    <citation type="submission" date="2023-07" db="EMBL/GenBank/DDBJ databases">
        <title>Whole genome shotgun sequence of Streptomyces spororaveus NBRC 15456.</title>
        <authorList>
            <person name="Komaki H."/>
            <person name="Tamura T."/>
        </authorList>
    </citation>
    <scope>NUCLEOTIDE SEQUENCE [LARGE SCALE GENOMIC DNA]</scope>
    <source>
        <strain evidence="3">NBRC 15456</strain>
    </source>
</reference>
<accession>A0ABQ3TGN9</accession>
<gene>
    <name evidence="2" type="ORF">Sspor_51120</name>
</gene>
<feature type="region of interest" description="Disordered" evidence="1">
    <location>
        <begin position="91"/>
        <end position="122"/>
    </location>
</feature>
<keyword evidence="3" id="KW-1185">Reference proteome</keyword>
<protein>
    <submittedName>
        <fullName evidence="2">Uncharacterized protein</fullName>
    </submittedName>
</protein>
<evidence type="ECO:0000256" key="1">
    <source>
        <dbReference type="SAM" id="MobiDB-lite"/>
    </source>
</evidence>
<comment type="caution">
    <text evidence="2">The sequence shown here is derived from an EMBL/GenBank/DDBJ whole genome shotgun (WGS) entry which is preliminary data.</text>
</comment>
<evidence type="ECO:0000313" key="2">
    <source>
        <dbReference type="EMBL" id="GHI79551.1"/>
    </source>
</evidence>